<dbReference type="Proteomes" id="UP000294535">
    <property type="component" value="Unassembled WGS sequence"/>
</dbReference>
<organism evidence="9 10">
    <name type="scientific">Algoriphagus boseongensis</name>
    <dbReference type="NCBI Taxonomy" id="1442587"/>
    <lineage>
        <taxon>Bacteria</taxon>
        <taxon>Pseudomonadati</taxon>
        <taxon>Bacteroidota</taxon>
        <taxon>Cytophagia</taxon>
        <taxon>Cytophagales</taxon>
        <taxon>Cyclobacteriaceae</taxon>
        <taxon>Algoriphagus</taxon>
    </lineage>
</organism>
<keyword evidence="5" id="KW-0812">Transmembrane</keyword>
<dbReference type="GO" id="GO:0009279">
    <property type="term" value="C:cell outer membrane"/>
    <property type="evidence" value="ECO:0007669"/>
    <property type="project" value="UniProtKB-SubCell"/>
</dbReference>
<evidence type="ECO:0000256" key="8">
    <source>
        <dbReference type="SAM" id="Coils"/>
    </source>
</evidence>
<sequence>MLVNTHKQIFLTFLIFLMGWSAKAQVWTLDQCLDSALQYNKSLEMARNQISAADLKHAESRSQLLPKLMASGDYRYFTEIPYQYLPQAAFGGPEGVYKPIQFGVPHNFSANLSLRMPIYDPQVLAGIQISESYQELADLQRVRTEEQVYLEVSHLYYNAQILKNQLDFLRQNQANGQKLERNTRLLYGQKLATGTDLDKVLLQNQQLAAQVLRLENQYQIVIQQLKLNIGLSLEKELEINPEILLHEESIVDPVLTSDFKIQEIKEKTVNQELRALKQSKIPSLNLIGNYGTTGFGYNGAPESFLKFYPVSFIGAQVSFPVFNGTITTKRIKQKELELANASIQKSLIQDQNLVQYQSATLQQKTAESQILTSQSQIKLAESIYAKTLLQQQEGLATLTDILLADNALRDSQQQYLNALVDYLKATLELKKSTGTLLN</sequence>
<comment type="caution">
    <text evidence="9">The sequence shown here is derived from an EMBL/GenBank/DDBJ whole genome shotgun (WGS) entry which is preliminary data.</text>
</comment>
<keyword evidence="7" id="KW-0998">Cell outer membrane</keyword>
<comment type="subcellular location">
    <subcellularLocation>
        <location evidence="1">Cell outer membrane</location>
    </subcellularLocation>
</comment>
<protein>
    <submittedName>
        <fullName evidence="9">OMF family outer membrane factor</fullName>
    </submittedName>
</protein>
<dbReference type="GO" id="GO:1990281">
    <property type="term" value="C:efflux pump complex"/>
    <property type="evidence" value="ECO:0007669"/>
    <property type="project" value="TreeGrafter"/>
</dbReference>
<dbReference type="Pfam" id="PF02321">
    <property type="entry name" value="OEP"/>
    <property type="match status" value="1"/>
</dbReference>
<evidence type="ECO:0000313" key="10">
    <source>
        <dbReference type="Proteomes" id="UP000294535"/>
    </source>
</evidence>
<name>A0A4V3D227_9BACT</name>
<evidence type="ECO:0000256" key="5">
    <source>
        <dbReference type="ARBA" id="ARBA00022692"/>
    </source>
</evidence>
<dbReference type="InterPro" id="IPR003423">
    <property type="entry name" value="OMP_efflux"/>
</dbReference>
<dbReference type="SUPFAM" id="SSF56954">
    <property type="entry name" value="Outer membrane efflux proteins (OEP)"/>
    <property type="match status" value="1"/>
</dbReference>
<evidence type="ECO:0000256" key="6">
    <source>
        <dbReference type="ARBA" id="ARBA00023136"/>
    </source>
</evidence>
<evidence type="ECO:0000256" key="4">
    <source>
        <dbReference type="ARBA" id="ARBA00022452"/>
    </source>
</evidence>
<dbReference type="PANTHER" id="PTHR30026">
    <property type="entry name" value="OUTER MEMBRANE PROTEIN TOLC"/>
    <property type="match status" value="1"/>
</dbReference>
<evidence type="ECO:0000256" key="1">
    <source>
        <dbReference type="ARBA" id="ARBA00004442"/>
    </source>
</evidence>
<dbReference type="GO" id="GO:0015288">
    <property type="term" value="F:porin activity"/>
    <property type="evidence" value="ECO:0007669"/>
    <property type="project" value="TreeGrafter"/>
</dbReference>
<keyword evidence="8" id="KW-0175">Coiled coil</keyword>
<dbReference type="RefSeq" id="WP_133556581.1">
    <property type="nucleotide sequence ID" value="NZ_SNYF01000007.1"/>
</dbReference>
<evidence type="ECO:0000256" key="2">
    <source>
        <dbReference type="ARBA" id="ARBA00007613"/>
    </source>
</evidence>
<evidence type="ECO:0000256" key="3">
    <source>
        <dbReference type="ARBA" id="ARBA00022448"/>
    </source>
</evidence>
<dbReference type="PANTHER" id="PTHR30026:SF20">
    <property type="entry name" value="OUTER MEMBRANE PROTEIN TOLC"/>
    <property type="match status" value="1"/>
</dbReference>
<dbReference type="Gene3D" id="1.20.1600.10">
    <property type="entry name" value="Outer membrane efflux proteins (OEP)"/>
    <property type="match status" value="1"/>
</dbReference>
<keyword evidence="3" id="KW-0813">Transport</keyword>
<keyword evidence="10" id="KW-1185">Reference proteome</keyword>
<feature type="coiled-coil region" evidence="8">
    <location>
        <begin position="197"/>
        <end position="224"/>
    </location>
</feature>
<evidence type="ECO:0000313" key="9">
    <source>
        <dbReference type="EMBL" id="TDQ16553.1"/>
    </source>
</evidence>
<proteinExistence type="inferred from homology"/>
<gene>
    <name evidence="9" type="ORF">DFQ04_2673</name>
</gene>
<comment type="similarity">
    <text evidence="2">Belongs to the outer membrane factor (OMF) (TC 1.B.17) family.</text>
</comment>
<evidence type="ECO:0000256" key="7">
    <source>
        <dbReference type="ARBA" id="ARBA00023237"/>
    </source>
</evidence>
<dbReference type="EMBL" id="SNYF01000007">
    <property type="protein sequence ID" value="TDQ16553.1"/>
    <property type="molecule type" value="Genomic_DNA"/>
</dbReference>
<dbReference type="GO" id="GO:0015562">
    <property type="term" value="F:efflux transmembrane transporter activity"/>
    <property type="evidence" value="ECO:0007669"/>
    <property type="project" value="InterPro"/>
</dbReference>
<reference evidence="9 10" key="1">
    <citation type="submission" date="2019-03" db="EMBL/GenBank/DDBJ databases">
        <title>Genomic Encyclopedia of Type Strains, Phase III (KMG-III): the genomes of soil and plant-associated and newly described type strains.</title>
        <authorList>
            <person name="Whitman W."/>
        </authorList>
    </citation>
    <scope>NUCLEOTIDE SEQUENCE [LARGE SCALE GENOMIC DNA]</scope>
    <source>
        <strain evidence="9 10">CECT 8446</strain>
    </source>
</reference>
<accession>A0A4V3D227</accession>
<keyword evidence="6" id="KW-0472">Membrane</keyword>
<dbReference type="InterPro" id="IPR051906">
    <property type="entry name" value="TolC-like"/>
</dbReference>
<keyword evidence="4" id="KW-1134">Transmembrane beta strand</keyword>
<dbReference type="AlphaFoldDB" id="A0A4V3D227"/>
<dbReference type="OrthoDB" id="1674454at2"/>